<sequence>MPHHPPPQTSWEGYCNDYQKEHIFQDCPKNPLRVSSTTQINVIEDYQAILLDLESLKGKFMALEQENQHLVKDLQQVTIEKSVQPSPGSISSKQVSKVFLAQLEVNISSFHQVHVSALLDTEANSCFMDGDFASFTKYPCISFLDAQPCKVSTISLQ</sequence>
<accession>A0A8T2Q875</accession>
<dbReference type="AlphaFoldDB" id="A0A8T2Q875"/>
<keyword evidence="1" id="KW-0175">Coiled coil</keyword>
<name>A0A8T2Q875_CERRI</name>
<gene>
    <name evidence="2" type="ORF">KP509_37G021400</name>
</gene>
<evidence type="ECO:0000256" key="1">
    <source>
        <dbReference type="SAM" id="Coils"/>
    </source>
</evidence>
<evidence type="ECO:0000313" key="3">
    <source>
        <dbReference type="Proteomes" id="UP000825935"/>
    </source>
</evidence>
<keyword evidence="3" id="KW-1185">Reference proteome</keyword>
<proteinExistence type="predicted"/>
<evidence type="ECO:0000313" key="2">
    <source>
        <dbReference type="EMBL" id="KAH7279471.1"/>
    </source>
</evidence>
<comment type="caution">
    <text evidence="2">The sequence shown here is derived from an EMBL/GenBank/DDBJ whole genome shotgun (WGS) entry which is preliminary data.</text>
</comment>
<protein>
    <submittedName>
        <fullName evidence="2">Uncharacterized protein</fullName>
    </submittedName>
</protein>
<feature type="coiled-coil region" evidence="1">
    <location>
        <begin position="46"/>
        <end position="80"/>
    </location>
</feature>
<dbReference type="Proteomes" id="UP000825935">
    <property type="component" value="Chromosome 37"/>
</dbReference>
<reference evidence="2" key="1">
    <citation type="submission" date="2021-08" db="EMBL/GenBank/DDBJ databases">
        <title>WGS assembly of Ceratopteris richardii.</title>
        <authorList>
            <person name="Marchant D.B."/>
            <person name="Chen G."/>
            <person name="Jenkins J."/>
            <person name="Shu S."/>
            <person name="Leebens-Mack J."/>
            <person name="Grimwood J."/>
            <person name="Schmutz J."/>
            <person name="Soltis P."/>
            <person name="Soltis D."/>
            <person name="Chen Z.-H."/>
        </authorList>
    </citation>
    <scope>NUCLEOTIDE SEQUENCE</scope>
    <source>
        <strain evidence="2">Whitten #5841</strain>
        <tissue evidence="2">Leaf</tissue>
    </source>
</reference>
<dbReference type="EMBL" id="CM035442">
    <property type="protein sequence ID" value="KAH7279471.1"/>
    <property type="molecule type" value="Genomic_DNA"/>
</dbReference>
<organism evidence="2 3">
    <name type="scientific">Ceratopteris richardii</name>
    <name type="common">Triangle waterfern</name>
    <dbReference type="NCBI Taxonomy" id="49495"/>
    <lineage>
        <taxon>Eukaryota</taxon>
        <taxon>Viridiplantae</taxon>
        <taxon>Streptophyta</taxon>
        <taxon>Embryophyta</taxon>
        <taxon>Tracheophyta</taxon>
        <taxon>Polypodiopsida</taxon>
        <taxon>Polypodiidae</taxon>
        <taxon>Polypodiales</taxon>
        <taxon>Pteridineae</taxon>
        <taxon>Pteridaceae</taxon>
        <taxon>Parkerioideae</taxon>
        <taxon>Ceratopteris</taxon>
    </lineage>
</organism>